<keyword evidence="3" id="KW-1185">Reference proteome</keyword>
<dbReference type="SUPFAM" id="SSF53474">
    <property type="entry name" value="alpha/beta-Hydrolases"/>
    <property type="match status" value="1"/>
</dbReference>
<accession>A0ABV3FTR2</accession>
<evidence type="ECO:0000259" key="1">
    <source>
        <dbReference type="Pfam" id="PF01738"/>
    </source>
</evidence>
<dbReference type="PANTHER" id="PTHR46623:SF10">
    <property type="entry name" value="CARBOXYMETHYLENEBUTENOLIDASE HOMOLOG"/>
    <property type="match status" value="1"/>
</dbReference>
<comment type="caution">
    <text evidence="2">The sequence shown here is derived from an EMBL/GenBank/DDBJ whole genome shotgun (WGS) entry which is preliminary data.</text>
</comment>
<dbReference type="Pfam" id="PF01738">
    <property type="entry name" value="DLH"/>
    <property type="match status" value="1"/>
</dbReference>
<feature type="domain" description="Dienelactone hydrolase" evidence="1">
    <location>
        <begin position="20"/>
        <end position="250"/>
    </location>
</feature>
<dbReference type="Gene3D" id="3.40.50.1820">
    <property type="entry name" value="alpha/beta hydrolase"/>
    <property type="match status" value="1"/>
</dbReference>
<evidence type="ECO:0000313" key="3">
    <source>
        <dbReference type="Proteomes" id="UP001551695"/>
    </source>
</evidence>
<protein>
    <submittedName>
        <fullName evidence="2">Dienelactone hydrolase family protein</fullName>
    </submittedName>
</protein>
<dbReference type="InterPro" id="IPR029058">
    <property type="entry name" value="AB_hydrolase_fold"/>
</dbReference>
<proteinExistence type="predicted"/>
<dbReference type="GO" id="GO:0016787">
    <property type="term" value="F:hydrolase activity"/>
    <property type="evidence" value="ECO:0007669"/>
    <property type="project" value="UniProtKB-KW"/>
</dbReference>
<sequence length="258" mass="27430">MTLSVAFHTLDITTLDGAADAYLAQPDDGRAYPGVLLLPDAFGLRPWIREMVETIAAQGYIVLAPNIFYRAGRAPVLPVPDFSEPDARANFFTALEPLRQQLTPELALRDLGAYLNRLADLEHVVPGGLGVVGYCMGGRLALRAAGEYGPKVAAAASFHGGGLAVDEAPDSPHHAAGSVEAELLIAHADADRSMPAEQIEVLDKALDAADVRYTSVVYPGAAHGYTMRDLPSYDDGAYRRHLSDLSALLGRNLPAEAA</sequence>
<dbReference type="RefSeq" id="WP_357783920.1">
    <property type="nucleotide sequence ID" value="NZ_JBFAKC010000006.1"/>
</dbReference>
<dbReference type="EMBL" id="JBFAKC010000006">
    <property type="protein sequence ID" value="MEV0708809.1"/>
    <property type="molecule type" value="Genomic_DNA"/>
</dbReference>
<evidence type="ECO:0000313" key="2">
    <source>
        <dbReference type="EMBL" id="MEV0708809.1"/>
    </source>
</evidence>
<reference evidence="2 3" key="1">
    <citation type="submission" date="2024-06" db="EMBL/GenBank/DDBJ databases">
        <title>The Natural Products Discovery Center: Release of the First 8490 Sequenced Strains for Exploring Actinobacteria Biosynthetic Diversity.</title>
        <authorList>
            <person name="Kalkreuter E."/>
            <person name="Kautsar S.A."/>
            <person name="Yang D."/>
            <person name="Bader C.D."/>
            <person name="Teijaro C.N."/>
            <person name="Fluegel L."/>
            <person name="Davis C.M."/>
            <person name="Simpson J.R."/>
            <person name="Lauterbach L."/>
            <person name="Steele A.D."/>
            <person name="Gui C."/>
            <person name="Meng S."/>
            <person name="Li G."/>
            <person name="Viehrig K."/>
            <person name="Ye F."/>
            <person name="Su P."/>
            <person name="Kiefer A.F."/>
            <person name="Nichols A."/>
            <person name="Cepeda A.J."/>
            <person name="Yan W."/>
            <person name="Fan B."/>
            <person name="Jiang Y."/>
            <person name="Adhikari A."/>
            <person name="Zheng C.-J."/>
            <person name="Schuster L."/>
            <person name="Cowan T.M."/>
            <person name="Smanski M.J."/>
            <person name="Chevrette M.G."/>
            <person name="De Carvalho L.P.S."/>
            <person name="Shen B."/>
        </authorList>
    </citation>
    <scope>NUCLEOTIDE SEQUENCE [LARGE SCALE GENOMIC DNA]</scope>
    <source>
        <strain evidence="2 3">NPDC050403</strain>
    </source>
</reference>
<keyword evidence="2" id="KW-0378">Hydrolase</keyword>
<name>A0ABV3FTR2_9NOCA</name>
<dbReference type="PANTHER" id="PTHR46623">
    <property type="entry name" value="CARBOXYMETHYLENEBUTENOLIDASE-RELATED"/>
    <property type="match status" value="1"/>
</dbReference>
<dbReference type="InterPro" id="IPR051049">
    <property type="entry name" value="Dienelactone_hydrolase-like"/>
</dbReference>
<dbReference type="InterPro" id="IPR002925">
    <property type="entry name" value="Dienelactn_hydro"/>
</dbReference>
<gene>
    <name evidence="2" type="ORF">AB0I48_14705</name>
</gene>
<organism evidence="2 3">
    <name type="scientific">Nocardia aurea</name>
    <dbReference type="NCBI Taxonomy" id="2144174"/>
    <lineage>
        <taxon>Bacteria</taxon>
        <taxon>Bacillati</taxon>
        <taxon>Actinomycetota</taxon>
        <taxon>Actinomycetes</taxon>
        <taxon>Mycobacteriales</taxon>
        <taxon>Nocardiaceae</taxon>
        <taxon>Nocardia</taxon>
    </lineage>
</organism>
<dbReference type="Proteomes" id="UP001551695">
    <property type="component" value="Unassembled WGS sequence"/>
</dbReference>